<comment type="caution">
    <text evidence="2">The sequence shown here is derived from an EMBL/GenBank/DDBJ whole genome shotgun (WGS) entry which is preliminary data.</text>
</comment>
<gene>
    <name evidence="2" type="ORF">B0682_04765</name>
</gene>
<evidence type="ECO:0000259" key="1">
    <source>
        <dbReference type="PROSITE" id="PS50263"/>
    </source>
</evidence>
<reference evidence="2 3" key="1">
    <citation type="submission" date="2017-02" db="EMBL/GenBank/DDBJ databases">
        <title>Draft genome sequence of Moraxella lincolnii CCUG 9405T type strain.</title>
        <authorList>
            <person name="Salva-Serra F."/>
            <person name="Engstrom-Jakobsson H."/>
            <person name="Thorell K."/>
            <person name="Jaen-Luchoro D."/>
            <person name="Gonzales-Siles L."/>
            <person name="Karlsson R."/>
            <person name="Yazdan S."/>
            <person name="Boulund F."/>
            <person name="Johnning A."/>
            <person name="Engstrand L."/>
            <person name="Kristiansson E."/>
            <person name="Moore E."/>
        </authorList>
    </citation>
    <scope>NUCLEOTIDE SEQUENCE [LARGE SCALE GENOMIC DNA]</scope>
    <source>
        <strain evidence="2 3">CCUG 9405</strain>
    </source>
</reference>
<dbReference type="STRING" id="90241.B0682_04765"/>
<dbReference type="InterPro" id="IPR036526">
    <property type="entry name" value="C-N_Hydrolase_sf"/>
</dbReference>
<dbReference type="PANTHER" id="PTHR23088">
    <property type="entry name" value="NITRILASE-RELATED"/>
    <property type="match status" value="1"/>
</dbReference>
<dbReference type="EMBL" id="MUYT01000004">
    <property type="protein sequence ID" value="OOS22054.1"/>
    <property type="molecule type" value="Genomic_DNA"/>
</dbReference>
<dbReference type="Pfam" id="PF00795">
    <property type="entry name" value="CN_hydrolase"/>
    <property type="match status" value="1"/>
</dbReference>
<dbReference type="SUPFAM" id="SSF56317">
    <property type="entry name" value="Carbon-nitrogen hydrolase"/>
    <property type="match status" value="1"/>
</dbReference>
<keyword evidence="3" id="KW-1185">Reference proteome</keyword>
<dbReference type="InterPro" id="IPR003010">
    <property type="entry name" value="C-N_Hydrolase"/>
</dbReference>
<protein>
    <submittedName>
        <fullName evidence="2">Carbon-nitrogen hydrolase</fullName>
    </submittedName>
</protein>
<evidence type="ECO:0000313" key="3">
    <source>
        <dbReference type="Proteomes" id="UP000191094"/>
    </source>
</evidence>
<dbReference type="RefSeq" id="WP_078307088.1">
    <property type="nucleotide sequence ID" value="NZ_CP147511.1"/>
</dbReference>
<dbReference type="Proteomes" id="UP000191094">
    <property type="component" value="Unassembled WGS sequence"/>
</dbReference>
<evidence type="ECO:0000313" key="2">
    <source>
        <dbReference type="EMBL" id="OOS22054.1"/>
    </source>
</evidence>
<feature type="domain" description="CN hydrolase" evidence="1">
    <location>
        <begin position="2"/>
        <end position="283"/>
    </location>
</feature>
<keyword evidence="2" id="KW-0378">Hydrolase</keyword>
<dbReference type="GO" id="GO:0016787">
    <property type="term" value="F:hydrolase activity"/>
    <property type="evidence" value="ECO:0007669"/>
    <property type="project" value="UniProtKB-KW"/>
</dbReference>
<accession>A0A1T0CI94</accession>
<dbReference type="Gene3D" id="3.60.110.10">
    <property type="entry name" value="Carbon-nitrogen hydrolase"/>
    <property type="match status" value="1"/>
</dbReference>
<dbReference type="AlphaFoldDB" id="A0A1T0CI94"/>
<proteinExistence type="predicted"/>
<dbReference type="PROSITE" id="PS50263">
    <property type="entry name" value="CN_HYDROLASE"/>
    <property type="match status" value="1"/>
</dbReference>
<organism evidence="2 3">
    <name type="scientific">Lwoffella lincolnii</name>
    <dbReference type="NCBI Taxonomy" id="90241"/>
    <lineage>
        <taxon>Bacteria</taxon>
        <taxon>Pseudomonadati</taxon>
        <taxon>Pseudomonadota</taxon>
        <taxon>Gammaproteobacteria</taxon>
        <taxon>Moraxellales</taxon>
        <taxon>Moraxellaceae</taxon>
        <taxon>Lwoffella</taxon>
    </lineage>
</organism>
<dbReference type="OrthoDB" id="9811121at2"/>
<dbReference type="PANTHER" id="PTHR23088:SF27">
    <property type="entry name" value="DEAMINATED GLUTATHIONE AMIDASE"/>
    <property type="match status" value="1"/>
</dbReference>
<sequence>MTKPMIACIGMNSQADCDANLQIAATAIDVAKGQGAELVVLPENVASMGRQHATAQRFDELSSHFAHLASKHQLYVLAGTLPCPYRPDGSVINDGRLRQASLLFAPDGSQVARYDKIHLFRATVADNQGGYDEAQTFEAGTQTVTAHLELDHTTVMLGMMVCFDLRFPALAQRLRQSGANLLSAPSAFTYQTGEVYWRLLLQARAIDSQCLVIGSAQGGKHIIPTPINDTQHHLTDIDTNMSTTTCSTIRHTWGHSTITDSRGQILTMDNTSFDDWQNGENSHHKRDFSVITAVFDDEQQHQNRVDLPIFECHRLA</sequence>
<name>A0A1T0CI94_9GAMM</name>